<protein>
    <submittedName>
        <fullName evidence="2">Uncharacterized protein</fullName>
    </submittedName>
</protein>
<name>A0AAV4N0S3_CAEEX</name>
<feature type="region of interest" description="Disordered" evidence="1">
    <location>
        <begin position="42"/>
        <end position="63"/>
    </location>
</feature>
<accession>A0AAV4N0S3</accession>
<organism evidence="2 3">
    <name type="scientific">Caerostris extrusa</name>
    <name type="common">Bark spider</name>
    <name type="synonym">Caerostris bankana</name>
    <dbReference type="NCBI Taxonomy" id="172846"/>
    <lineage>
        <taxon>Eukaryota</taxon>
        <taxon>Metazoa</taxon>
        <taxon>Ecdysozoa</taxon>
        <taxon>Arthropoda</taxon>
        <taxon>Chelicerata</taxon>
        <taxon>Arachnida</taxon>
        <taxon>Araneae</taxon>
        <taxon>Araneomorphae</taxon>
        <taxon>Entelegynae</taxon>
        <taxon>Araneoidea</taxon>
        <taxon>Araneidae</taxon>
        <taxon>Caerostris</taxon>
    </lineage>
</organism>
<gene>
    <name evidence="2" type="ORF">CEXT_721631</name>
</gene>
<keyword evidence="3" id="KW-1185">Reference proteome</keyword>
<sequence length="111" mass="12621">FLQEKEVPGNKVHPQKGGVDNMSNKSYNGCWEVTKWRIIEKPSKETSRSSQNNDSSTTRRRTRAKKYLGEKGEILCLHLPHCLCSIVKQDYYSSKLNCCIFGKALPPTSCL</sequence>
<evidence type="ECO:0000313" key="2">
    <source>
        <dbReference type="EMBL" id="GIX78241.1"/>
    </source>
</evidence>
<proteinExistence type="predicted"/>
<dbReference type="Proteomes" id="UP001054945">
    <property type="component" value="Unassembled WGS sequence"/>
</dbReference>
<dbReference type="AlphaFoldDB" id="A0AAV4N0S3"/>
<comment type="caution">
    <text evidence="2">The sequence shown here is derived from an EMBL/GenBank/DDBJ whole genome shotgun (WGS) entry which is preliminary data.</text>
</comment>
<evidence type="ECO:0000313" key="3">
    <source>
        <dbReference type="Proteomes" id="UP001054945"/>
    </source>
</evidence>
<feature type="non-terminal residue" evidence="2">
    <location>
        <position position="1"/>
    </location>
</feature>
<reference evidence="2 3" key="1">
    <citation type="submission" date="2021-06" db="EMBL/GenBank/DDBJ databases">
        <title>Caerostris extrusa draft genome.</title>
        <authorList>
            <person name="Kono N."/>
            <person name="Arakawa K."/>
        </authorList>
    </citation>
    <scope>NUCLEOTIDE SEQUENCE [LARGE SCALE GENOMIC DNA]</scope>
</reference>
<feature type="region of interest" description="Disordered" evidence="1">
    <location>
        <begin position="1"/>
        <end position="26"/>
    </location>
</feature>
<evidence type="ECO:0000256" key="1">
    <source>
        <dbReference type="SAM" id="MobiDB-lite"/>
    </source>
</evidence>
<dbReference type="EMBL" id="BPLR01020396">
    <property type="protein sequence ID" value="GIX78241.1"/>
    <property type="molecule type" value="Genomic_DNA"/>
</dbReference>